<keyword evidence="1" id="KW-0472">Membrane</keyword>
<comment type="caution">
    <text evidence="3">The sequence shown here is derived from an EMBL/GenBank/DDBJ whole genome shotgun (WGS) entry which is preliminary data.</text>
</comment>
<sequence>MKFFPKDKTALNGRVFRSGLYSAAITAAVLVLAVLVNLLVRALPTKYTTFDLSEAGLYTLSDSSAQVAQGLTQDVTIYYLCETGNEDQIISKLLDKYASESSHITWEIKDPAIYPTFAAQYGAQDAASGSLILVSGEQSVVLDASDLYDYDYSDYSTTGSYRVTFSGESKITSAIYRLTSGEQKHAYYTTNHGEQALTDTLTDALENQNLSLTALDLLSSGSVPEDCDLLIINVPAQDFASAGALVDEMSLLRSYLSAGGNVLLTTDTYYNTPNLDAVMAEFGLTRAEGLVVEGDSGHFMNGYPYYLLPDYTSPTETTALEGVDTSRHVLLQMAQGITLTETEGVTAEALLTTSDAAYSKAAGYEMTTVEKEDGDTDGPFTLAAYARNTATEAEVIWINCGNLDNESAYQVVPGNCTFLQGCASSLAGQVGSVLIDSKALEAAPINVSSAQAAVLGLVFILILPAALLAAGAVVVILRRRK</sequence>
<accession>A0A2A7B780</accession>
<feature type="domain" description="DUF7088" evidence="2">
    <location>
        <begin position="55"/>
        <end position="123"/>
    </location>
</feature>
<proteinExistence type="predicted"/>
<organism evidence="3 4">
    <name type="scientific">Faecalibacterium prausnitzii</name>
    <dbReference type="NCBI Taxonomy" id="853"/>
    <lineage>
        <taxon>Bacteria</taxon>
        <taxon>Bacillati</taxon>
        <taxon>Bacillota</taxon>
        <taxon>Clostridia</taxon>
        <taxon>Eubacteriales</taxon>
        <taxon>Oscillospiraceae</taxon>
        <taxon>Faecalibacterium</taxon>
    </lineage>
</organism>
<reference evidence="3 4" key="1">
    <citation type="journal article" date="2017" name="Front. Microbiol.">
        <title>New Insights into the Diversity of the Genus Faecalibacterium.</title>
        <authorList>
            <person name="Benevides L."/>
            <person name="Burman S."/>
            <person name="Martin R."/>
            <person name="Robert V."/>
            <person name="Thomas M."/>
            <person name="Miquel S."/>
            <person name="Chain F."/>
            <person name="Sokol H."/>
            <person name="Bermudez-Humaran L.G."/>
            <person name="Morrison M."/>
            <person name="Langella P."/>
            <person name="Azevedo V.A."/>
            <person name="Chatel J.M."/>
            <person name="Soares S."/>
        </authorList>
    </citation>
    <scope>NUCLEOTIDE SEQUENCE [LARGE SCALE GENOMIC DNA]</scope>
    <source>
        <strain evidence="3 4">AHMP21</strain>
    </source>
</reference>
<dbReference type="OrthoDB" id="9766228at2"/>
<evidence type="ECO:0000259" key="2">
    <source>
        <dbReference type="Pfam" id="PF23357"/>
    </source>
</evidence>
<dbReference type="RefSeq" id="WP_097792159.1">
    <property type="nucleotide sequence ID" value="NZ_NOUV01000011.1"/>
</dbReference>
<evidence type="ECO:0000313" key="4">
    <source>
        <dbReference type="Proteomes" id="UP000220904"/>
    </source>
</evidence>
<keyword evidence="1" id="KW-1133">Transmembrane helix</keyword>
<name>A0A2A7B780_9FIRM</name>
<dbReference type="AlphaFoldDB" id="A0A2A7B780"/>
<dbReference type="InterPro" id="IPR055396">
    <property type="entry name" value="DUF7088"/>
</dbReference>
<gene>
    <name evidence="3" type="ORF">CHR60_05860</name>
</gene>
<evidence type="ECO:0000313" key="3">
    <source>
        <dbReference type="EMBL" id="PDX87270.1"/>
    </source>
</evidence>
<feature type="transmembrane region" description="Helical" evidence="1">
    <location>
        <begin position="453"/>
        <end position="477"/>
    </location>
</feature>
<keyword evidence="1" id="KW-0812">Transmembrane</keyword>
<feature type="transmembrane region" description="Helical" evidence="1">
    <location>
        <begin position="20"/>
        <end position="40"/>
    </location>
</feature>
<dbReference type="Proteomes" id="UP000220904">
    <property type="component" value="Unassembled WGS sequence"/>
</dbReference>
<evidence type="ECO:0000256" key="1">
    <source>
        <dbReference type="SAM" id="Phobius"/>
    </source>
</evidence>
<protein>
    <submittedName>
        <fullName evidence="3">ABC transporter</fullName>
    </submittedName>
</protein>
<dbReference type="EMBL" id="NOUV01000011">
    <property type="protein sequence ID" value="PDX87270.1"/>
    <property type="molecule type" value="Genomic_DNA"/>
</dbReference>
<dbReference type="Pfam" id="PF23357">
    <property type="entry name" value="DUF7088"/>
    <property type="match status" value="1"/>
</dbReference>